<accession>A0A067PCU0</accession>
<dbReference type="OrthoDB" id="9991317at2759"/>
<protein>
    <recommendedName>
        <fullName evidence="2">CHAT domain-containing protein</fullName>
    </recommendedName>
</protein>
<evidence type="ECO:0000313" key="4">
    <source>
        <dbReference type="Proteomes" id="UP000027265"/>
    </source>
</evidence>
<dbReference type="HOGENOM" id="CLU_250349_0_0_1"/>
<gene>
    <name evidence="3" type="ORF">JAAARDRAFT_138490</name>
</gene>
<evidence type="ECO:0000313" key="3">
    <source>
        <dbReference type="EMBL" id="KDQ52574.1"/>
    </source>
</evidence>
<dbReference type="Pfam" id="PF12770">
    <property type="entry name" value="CHAT"/>
    <property type="match status" value="1"/>
</dbReference>
<proteinExistence type="predicted"/>
<dbReference type="Proteomes" id="UP000027265">
    <property type="component" value="Unassembled WGS sequence"/>
</dbReference>
<feature type="domain" description="CHAT" evidence="2">
    <location>
        <begin position="1121"/>
        <end position="1415"/>
    </location>
</feature>
<sequence>MLRSVSLPDASGYTHSFYCLASRCWDLYEETLNMKYLEHSMDLWEICRGVESPGSPRYLIAAIGLSTSYLVYSLRREVDEAREASLQIFNEAGTLHDRCTSSLGRERTLVIVGDILRHRYERFGPGEDLGSSIPLLISVLDGFTPRDISCASALEILSISVMVHLAQSTDHLLWLKILDGLRIAVRFLINGPSLSSTSYDNLLPPSSDNTASWDEPFHTISQAIDRCRPEAFNRAVCLVHLADLFVPTPNQTLPSICEIDDTAGEEVWQEAWEEACKRLQTVISSFIENDKKTPYQHQGHNFGLFRLTARLSHRPIPYGRTRFRKRQPVERHTCTFTFDPTPVTSEQVLPESSHWDHYQFFRWLQKTYLSLSREELDDILDNSLELDFPSLATVQESWVKSPGIRACLLAHRQRRWFGKQRDLVEAGQLMLSVKLEEEPGYGHALLTIASGLRGFETEECLGFATNLFKDFLKVQESGSPRHFITVIDLSSTLLLEALYSGNPCTLQASLDLLCEAAHLRGSGLLSVEGRRLIILGRVLHHRYKWFISSNEDLELSIVLMNRLLAILPVQPVFHFSTLELIAISTLLMLAENLDAKAWTPALELLLYALQRCTRGDIALGPESVHVEASDPLEPPNLSADIANTVSNVLDLGLDIIPLTLDNHAMCLIHVSDVLRCTSFDISLHPRSLQMSLEIYQKSLGLDLDLDDAHSLSNVAFSSSWREEYTRFRGSIRSVLAEKTISTAELGIRDCSFQIFSYHATRVKLTTTSRGTMAHGCIFQYRPILATISPKAAALRALRQRAQISGSSTETKTGSLPIDELATDAIANKDSHSKMPISSIMPGIEHILSDAKHPLFALPLEPRTNRSLILDVESRVRGIEVGMSKVSQELIRTTTEQGYWDPKDVLLASRMEKLKEGSAFLARMGPLQALLSRGPEICLELIEKSRALFWTRLLRLRIPVEGLPQELAVQIEDVASQLDQCKSQRVADVTRDDIQQQYTLEIRFERLLREVRAIPGFENFLQSKTHDVLMTASSEGPVVVLLGTASTYAALLVRPNGIDALYLESLTEEVFETLLIGFGQASQTSRDITSDPSDPSDVGDSERHFKPKNLKAAPKLSPHDDLLNKIWLHIGKPVLDRLEITSKSTPSERMRLWWCPTGRFTFLPLHAAGTRIGSTDGDYVSNYVVSSYIPTLSALLTAREKSETIPLGSQLKMLALAQPTTKGYNSLPKTLNELKVIQDLVPPAQLLRARDVDSEFSTSNTHLAVEEVTNYLTETSVLHLACHGHQDLDDPLKSGFELNNGRLTLSTLISHHTPHAFLAFLSACESASNDPSIPDESLNLSAAMLYAGFRSVIGTMWTMNDNDGPEVAKVVYEELFKHPDRELDPKVIPFALDLAVGQLRDKGIDSSRWATYIHVGM</sequence>
<evidence type="ECO:0000259" key="2">
    <source>
        <dbReference type="Pfam" id="PF12770"/>
    </source>
</evidence>
<organism evidence="3 4">
    <name type="scientific">Jaapia argillacea MUCL 33604</name>
    <dbReference type="NCBI Taxonomy" id="933084"/>
    <lineage>
        <taxon>Eukaryota</taxon>
        <taxon>Fungi</taxon>
        <taxon>Dikarya</taxon>
        <taxon>Basidiomycota</taxon>
        <taxon>Agaricomycotina</taxon>
        <taxon>Agaricomycetes</taxon>
        <taxon>Agaricomycetidae</taxon>
        <taxon>Jaapiales</taxon>
        <taxon>Jaapiaceae</taxon>
        <taxon>Jaapia</taxon>
    </lineage>
</organism>
<dbReference type="InParanoid" id="A0A067PCU0"/>
<evidence type="ECO:0000256" key="1">
    <source>
        <dbReference type="SAM" id="MobiDB-lite"/>
    </source>
</evidence>
<feature type="region of interest" description="Disordered" evidence="1">
    <location>
        <begin position="1083"/>
        <end position="1112"/>
    </location>
</feature>
<name>A0A067PCU0_9AGAM</name>
<dbReference type="InterPro" id="IPR024983">
    <property type="entry name" value="CHAT_dom"/>
</dbReference>
<dbReference type="EMBL" id="KL197739">
    <property type="protein sequence ID" value="KDQ52574.1"/>
    <property type="molecule type" value="Genomic_DNA"/>
</dbReference>
<reference evidence="4" key="1">
    <citation type="journal article" date="2014" name="Proc. Natl. Acad. Sci. U.S.A.">
        <title>Extensive sampling of basidiomycete genomes demonstrates inadequacy of the white-rot/brown-rot paradigm for wood decay fungi.</title>
        <authorList>
            <person name="Riley R."/>
            <person name="Salamov A.A."/>
            <person name="Brown D.W."/>
            <person name="Nagy L.G."/>
            <person name="Floudas D."/>
            <person name="Held B.W."/>
            <person name="Levasseur A."/>
            <person name="Lombard V."/>
            <person name="Morin E."/>
            <person name="Otillar R."/>
            <person name="Lindquist E.A."/>
            <person name="Sun H."/>
            <person name="LaButti K.M."/>
            <person name="Schmutz J."/>
            <person name="Jabbour D."/>
            <person name="Luo H."/>
            <person name="Baker S.E."/>
            <person name="Pisabarro A.G."/>
            <person name="Walton J.D."/>
            <person name="Blanchette R.A."/>
            <person name="Henrissat B."/>
            <person name="Martin F."/>
            <person name="Cullen D."/>
            <person name="Hibbett D.S."/>
            <person name="Grigoriev I.V."/>
        </authorList>
    </citation>
    <scope>NUCLEOTIDE SEQUENCE [LARGE SCALE GENOMIC DNA]</scope>
    <source>
        <strain evidence="4">MUCL 33604</strain>
    </source>
</reference>
<keyword evidence="4" id="KW-1185">Reference proteome</keyword>